<feature type="domain" description="DNA polymerase Y-family little finger" evidence="1">
    <location>
        <begin position="47"/>
        <end position="95"/>
    </location>
</feature>
<dbReference type="Pfam" id="PF11799">
    <property type="entry name" value="IMS_C"/>
    <property type="match status" value="1"/>
</dbReference>
<dbReference type="OrthoDB" id="427711at2759"/>
<dbReference type="Proteomes" id="UP000036987">
    <property type="component" value="Unassembled WGS sequence"/>
</dbReference>
<dbReference type="GO" id="GO:0003684">
    <property type="term" value="F:damaged DNA binding"/>
    <property type="evidence" value="ECO:0007669"/>
    <property type="project" value="InterPro"/>
</dbReference>
<sequence>MEDFSLTTNRYPLSLEVLSASKFISVKKRKEGSNEPVKYMGHGDCINMSRSMTVPIATYNVNILLRISKQLFGLFRLDVKEVRGIGLQVSKLEHNNINEHGFHVNTLESWLKSTSESKRNSGRGDVSIVKANSKDILKTGSCSSTFKIPPVCHLDMDVIKNLPSEIFTEFNEMYNGELSCLLKNHIEQKHVDGGMDSVHSVDVGVNICEVSITKDKGKNVLSSPLYTTRVSVKNKHDEDKASDLHSICSSSSCFADFIPGPTRLVDVSVLQQLPKEPKVDIFGTFSTHKELSEHSNNKINLWEGDPPKWLHEFQVSNLLILNRFAESHSKHEKVEYLSSILQWVISLFPASLDPNEEEWDEASSVICALVIQYIDLKIKSNIEEIYICFRLLGRLAVRSIFFQHVFDKVLPSIQASVSDIYGGKLRLPLVN</sequence>
<dbReference type="Gene3D" id="3.30.1490.100">
    <property type="entry name" value="DNA polymerase, Y-family, little finger domain"/>
    <property type="match status" value="1"/>
</dbReference>
<dbReference type="AlphaFoldDB" id="A0A0K9Q1Z4"/>
<dbReference type="PANTHER" id="PTHR45990">
    <property type="entry name" value="DNA REPAIR PROTEIN REV1"/>
    <property type="match status" value="1"/>
</dbReference>
<dbReference type="InterPro" id="IPR036775">
    <property type="entry name" value="DNA_pol_Y-fam_lit_finger_sf"/>
</dbReference>
<reference evidence="3" key="1">
    <citation type="journal article" date="2016" name="Nature">
        <title>The genome of the seagrass Zostera marina reveals angiosperm adaptation to the sea.</title>
        <authorList>
            <person name="Olsen J.L."/>
            <person name="Rouze P."/>
            <person name="Verhelst B."/>
            <person name="Lin Y.-C."/>
            <person name="Bayer T."/>
            <person name="Collen J."/>
            <person name="Dattolo E."/>
            <person name="De Paoli E."/>
            <person name="Dittami S."/>
            <person name="Maumus F."/>
            <person name="Michel G."/>
            <person name="Kersting A."/>
            <person name="Lauritano C."/>
            <person name="Lohaus R."/>
            <person name="Toepel M."/>
            <person name="Tonon T."/>
            <person name="Vanneste K."/>
            <person name="Amirebrahimi M."/>
            <person name="Brakel J."/>
            <person name="Bostroem C."/>
            <person name="Chovatia M."/>
            <person name="Grimwood J."/>
            <person name="Jenkins J.W."/>
            <person name="Jueterbock A."/>
            <person name="Mraz A."/>
            <person name="Stam W.T."/>
            <person name="Tice H."/>
            <person name="Bornberg-Bauer E."/>
            <person name="Green P.J."/>
            <person name="Pearson G.A."/>
            <person name="Procaccini G."/>
            <person name="Duarte C.M."/>
            <person name="Schmutz J."/>
            <person name="Reusch T.B.H."/>
            <person name="Van de Peer Y."/>
        </authorList>
    </citation>
    <scope>NUCLEOTIDE SEQUENCE [LARGE SCALE GENOMIC DNA]</scope>
    <source>
        <strain evidence="3">cv. Finnish</strain>
    </source>
</reference>
<keyword evidence="3" id="KW-1185">Reference proteome</keyword>
<dbReference type="OMA" id="WDDEATH"/>
<evidence type="ECO:0000259" key="1">
    <source>
        <dbReference type="Pfam" id="PF11799"/>
    </source>
</evidence>
<evidence type="ECO:0000313" key="3">
    <source>
        <dbReference type="Proteomes" id="UP000036987"/>
    </source>
</evidence>
<organism evidence="2 3">
    <name type="scientific">Zostera marina</name>
    <name type="common">Eelgrass</name>
    <dbReference type="NCBI Taxonomy" id="29655"/>
    <lineage>
        <taxon>Eukaryota</taxon>
        <taxon>Viridiplantae</taxon>
        <taxon>Streptophyta</taxon>
        <taxon>Embryophyta</taxon>
        <taxon>Tracheophyta</taxon>
        <taxon>Spermatophyta</taxon>
        <taxon>Magnoliopsida</taxon>
        <taxon>Liliopsida</taxon>
        <taxon>Zosteraceae</taxon>
        <taxon>Zostera</taxon>
    </lineage>
</organism>
<comment type="caution">
    <text evidence="2">The sequence shown here is derived from an EMBL/GenBank/DDBJ whole genome shotgun (WGS) entry which is preliminary data.</text>
</comment>
<gene>
    <name evidence="2" type="ORF">ZOSMA_117G00070</name>
</gene>
<accession>A0A0K9Q1Z4</accession>
<keyword evidence="2" id="KW-0239">DNA-directed DNA polymerase</keyword>
<dbReference type="STRING" id="29655.A0A0K9Q1Z4"/>
<dbReference type="GO" id="GO:0006281">
    <property type="term" value="P:DNA repair"/>
    <property type="evidence" value="ECO:0007669"/>
    <property type="project" value="InterPro"/>
</dbReference>
<dbReference type="EMBL" id="LFYR01000192">
    <property type="protein sequence ID" value="KMZ75189.1"/>
    <property type="molecule type" value="Genomic_DNA"/>
</dbReference>
<dbReference type="PANTHER" id="PTHR45990:SF1">
    <property type="entry name" value="DNA REPAIR PROTEIN REV1"/>
    <property type="match status" value="1"/>
</dbReference>
<keyword evidence="2" id="KW-0548">Nucleotidyltransferase</keyword>
<keyword evidence="2" id="KW-0808">Transferase</keyword>
<evidence type="ECO:0000313" key="2">
    <source>
        <dbReference type="EMBL" id="KMZ75189.1"/>
    </source>
</evidence>
<dbReference type="InterPro" id="IPR017961">
    <property type="entry name" value="DNA_pol_Y-fam_little_finger"/>
</dbReference>
<dbReference type="GO" id="GO:0003887">
    <property type="term" value="F:DNA-directed DNA polymerase activity"/>
    <property type="evidence" value="ECO:0007669"/>
    <property type="project" value="UniProtKB-KW"/>
</dbReference>
<name>A0A0K9Q1Z4_ZOSMR</name>
<protein>
    <submittedName>
        <fullName evidence="2">DNA-directed DNA polymerase</fullName>
    </submittedName>
</protein>
<proteinExistence type="predicted"/>